<feature type="domain" description="SLH" evidence="3">
    <location>
        <begin position="77"/>
        <end position="140"/>
    </location>
</feature>
<sequence>MKKIISTILSLAICFTVFYAPISVKAAEIENNDEYVQILDDFGYNNVKVKNAAQLSRVEFIKTLSMFLGYTSDYAIDSDPFEDLHYYDDGAREAAYLKGLGVIKGAGDNRFNGNEPITMTEAYIFAERALGYLYVSADKIGFGNPITLAANIGLDDGIKSNDSVLVTSATAKRLIYNMMTADCLQIVSIQDSEVQYQSSGKTLFEIYYKVVPVEGIVTRNTITDINSLTGTLDDFKTEIDGYLYDDPDRRSLDFIGENVKAFVNTDNELLYIYEYNNKIISLTEEDKPEYDDFKISYMTENGKKRSYNLSKSYSYIYNGVTKAFDKNDFNYACGTVTLIDNDRDNVYDVLKVDKYNYLISNASSVKDNAIFDYERKSVINSSGEAYVMLQAFDGNDYTPCVITDIDNGMLIQYTESEDKLFYNIIVSKNTVSGTLQELSDEYMTVNEIKYKPADGFVEKNKNVLAVGTQYKFYLNNRNLIVDFETNLSYGAYDWGYLINISQKSSSMNDEFKCKILQSDGTINIFDLADKVTLDGERLKKDIAKDALLKDIGVKRQLLRFKLNSTNQIAGIDTAVSDTSLWFSGELNDDNRNVKFYNRENVSYNPSCGFETHKYILDSTTKVFLVPSDIGLSSEKAGYDDEDFKVISTSWFQQIAYNYDVYNISKNGIPEAIVVYSDIDRTLREDSQYAVISDVLSALDNDGETRKQYTYWNDGNFKTAFLSDNLSNEYEPGDLVKFELGSDGKIAAAKLIYDQSAEAKASDTSVRFRTFLGNPLVLNENTLRMNVDGSFMFFDLSQANYVVYNNSRQIVKTGNKEDLMNIVGLDDTDKVRVAIIYFNYKVTGCIIYD</sequence>
<accession>A0A9D5M6Z5</accession>
<proteinExistence type="predicted"/>
<evidence type="ECO:0000259" key="3">
    <source>
        <dbReference type="PROSITE" id="PS51272"/>
    </source>
</evidence>
<dbReference type="PROSITE" id="PS51272">
    <property type="entry name" value="SLH"/>
    <property type="match status" value="1"/>
</dbReference>
<feature type="signal peptide" evidence="2">
    <location>
        <begin position="1"/>
        <end position="26"/>
    </location>
</feature>
<comment type="caution">
    <text evidence="4">The sequence shown here is derived from an EMBL/GenBank/DDBJ whole genome shotgun (WGS) entry which is preliminary data.</text>
</comment>
<evidence type="ECO:0000313" key="5">
    <source>
        <dbReference type="Proteomes" id="UP000806542"/>
    </source>
</evidence>
<dbReference type="Proteomes" id="UP000806542">
    <property type="component" value="Unassembled WGS sequence"/>
</dbReference>
<dbReference type="AlphaFoldDB" id="A0A9D5M6Z5"/>
<name>A0A9D5M6Z5_9FIRM</name>
<gene>
    <name evidence="4" type="ORF">INF28_09360</name>
</gene>
<reference evidence="4" key="1">
    <citation type="submission" date="2020-10" db="EMBL/GenBank/DDBJ databases">
        <title>ChiBAC.</title>
        <authorList>
            <person name="Zenner C."/>
            <person name="Hitch T.C.A."/>
            <person name="Clavel T."/>
        </authorList>
    </citation>
    <scope>NUCLEOTIDE SEQUENCE</scope>
    <source>
        <strain evidence="4">DSM 107454</strain>
    </source>
</reference>
<keyword evidence="2" id="KW-0732">Signal</keyword>
<dbReference type="EMBL" id="JADCKB010000020">
    <property type="protein sequence ID" value="MBE5040667.1"/>
    <property type="molecule type" value="Genomic_DNA"/>
</dbReference>
<evidence type="ECO:0000256" key="2">
    <source>
        <dbReference type="SAM" id="SignalP"/>
    </source>
</evidence>
<organism evidence="4 5">
    <name type="scientific">Ructibacterium gallinarum</name>
    <dbReference type="NCBI Taxonomy" id="2779355"/>
    <lineage>
        <taxon>Bacteria</taxon>
        <taxon>Bacillati</taxon>
        <taxon>Bacillota</taxon>
        <taxon>Clostridia</taxon>
        <taxon>Eubacteriales</taxon>
        <taxon>Oscillospiraceae</taxon>
        <taxon>Ructibacterium</taxon>
    </lineage>
</organism>
<evidence type="ECO:0000313" key="4">
    <source>
        <dbReference type="EMBL" id="MBE5040667.1"/>
    </source>
</evidence>
<dbReference type="InterPro" id="IPR001119">
    <property type="entry name" value="SLH_dom"/>
</dbReference>
<keyword evidence="5" id="KW-1185">Reference proteome</keyword>
<protein>
    <recommendedName>
        <fullName evidence="3">SLH domain-containing protein</fullName>
    </recommendedName>
</protein>
<keyword evidence="1" id="KW-0677">Repeat</keyword>
<evidence type="ECO:0000256" key="1">
    <source>
        <dbReference type="ARBA" id="ARBA00022737"/>
    </source>
</evidence>
<feature type="chain" id="PRO_5039367843" description="SLH domain-containing protein" evidence="2">
    <location>
        <begin position="27"/>
        <end position="848"/>
    </location>
</feature>
<dbReference type="RefSeq" id="WP_226393221.1">
    <property type="nucleotide sequence ID" value="NZ_JADCKB010000020.1"/>
</dbReference>